<evidence type="ECO:0000256" key="2">
    <source>
        <dbReference type="SAM" id="Phobius"/>
    </source>
</evidence>
<gene>
    <name evidence="4" type="ORF">GCM10009681_52660</name>
</gene>
<keyword evidence="2" id="KW-1133">Transmembrane helix</keyword>
<keyword evidence="5" id="KW-1185">Reference proteome</keyword>
<feature type="compositionally biased region" description="Low complexity" evidence="1">
    <location>
        <begin position="191"/>
        <end position="211"/>
    </location>
</feature>
<dbReference type="EMBL" id="BAAALS010000039">
    <property type="protein sequence ID" value="GAA1774562.1"/>
    <property type="molecule type" value="Genomic_DNA"/>
</dbReference>
<keyword evidence="2" id="KW-0472">Membrane</keyword>
<feature type="domain" description="DUF7144" evidence="3">
    <location>
        <begin position="19"/>
        <end position="131"/>
    </location>
</feature>
<evidence type="ECO:0000256" key="1">
    <source>
        <dbReference type="SAM" id="MobiDB-lite"/>
    </source>
</evidence>
<evidence type="ECO:0000313" key="4">
    <source>
        <dbReference type="EMBL" id="GAA1774562.1"/>
    </source>
</evidence>
<keyword evidence="2" id="KW-0812">Transmembrane</keyword>
<accession>A0ABN2L4T5</accession>
<evidence type="ECO:0000259" key="3">
    <source>
        <dbReference type="Pfam" id="PF23636"/>
    </source>
</evidence>
<dbReference type="InterPro" id="IPR055568">
    <property type="entry name" value="DUF7144"/>
</dbReference>
<dbReference type="Pfam" id="PF23636">
    <property type="entry name" value="DUF7144"/>
    <property type="match status" value="1"/>
</dbReference>
<evidence type="ECO:0000313" key="5">
    <source>
        <dbReference type="Proteomes" id="UP001500655"/>
    </source>
</evidence>
<name>A0ABN2L4T5_9ACTN</name>
<proteinExistence type="predicted"/>
<dbReference type="Proteomes" id="UP001500655">
    <property type="component" value="Unassembled WGS sequence"/>
</dbReference>
<feature type="transmembrane region" description="Helical" evidence="2">
    <location>
        <begin position="111"/>
        <end position="130"/>
    </location>
</feature>
<feature type="transmembrane region" description="Helical" evidence="2">
    <location>
        <begin position="20"/>
        <end position="41"/>
    </location>
</feature>
<comment type="caution">
    <text evidence="4">The sequence shown here is derived from an EMBL/GenBank/DDBJ whole genome shotgun (WGS) entry which is preliminary data.</text>
</comment>
<sequence length="220" mass="23320">MAHSAGRSSTSRAWAEGGMIFAATMLMIIGLYQVFMGIAAIARGQFFVVAPNYIYEIDTTAWGWIHLGIGVLAAVTGFFLFTQATWARWVGIAMAGLSTVANFFFLPYYPVWSIVIIALNVFVIWSLATVGSRDRTPVWGDETAGGMPQGAPMRGAPEEAMAGGRWPSNPATTSTYDTEPSKGMTPPTGEPADTAQQGAQQAAQQGAAGATPPRPPTPMP</sequence>
<dbReference type="RefSeq" id="WP_344087704.1">
    <property type="nucleotide sequence ID" value="NZ_BAAALS010000039.1"/>
</dbReference>
<feature type="transmembrane region" description="Helical" evidence="2">
    <location>
        <begin position="86"/>
        <end position="105"/>
    </location>
</feature>
<reference evidence="4 5" key="1">
    <citation type="journal article" date="2019" name="Int. J. Syst. Evol. Microbiol.">
        <title>The Global Catalogue of Microorganisms (GCM) 10K type strain sequencing project: providing services to taxonomists for standard genome sequencing and annotation.</title>
        <authorList>
            <consortium name="The Broad Institute Genomics Platform"/>
            <consortium name="The Broad Institute Genome Sequencing Center for Infectious Disease"/>
            <person name="Wu L."/>
            <person name="Ma J."/>
        </authorList>
    </citation>
    <scope>NUCLEOTIDE SEQUENCE [LARGE SCALE GENOMIC DNA]</scope>
    <source>
        <strain evidence="4 5">JCM 13249</strain>
    </source>
</reference>
<feature type="region of interest" description="Disordered" evidence="1">
    <location>
        <begin position="137"/>
        <end position="220"/>
    </location>
</feature>
<feature type="compositionally biased region" description="Polar residues" evidence="1">
    <location>
        <begin position="169"/>
        <end position="178"/>
    </location>
</feature>
<feature type="transmembrane region" description="Helical" evidence="2">
    <location>
        <begin position="61"/>
        <end position="81"/>
    </location>
</feature>
<organism evidence="4 5">
    <name type="scientific">Luedemannella helvata</name>
    <dbReference type="NCBI Taxonomy" id="349315"/>
    <lineage>
        <taxon>Bacteria</taxon>
        <taxon>Bacillati</taxon>
        <taxon>Actinomycetota</taxon>
        <taxon>Actinomycetes</taxon>
        <taxon>Micromonosporales</taxon>
        <taxon>Micromonosporaceae</taxon>
        <taxon>Luedemannella</taxon>
    </lineage>
</organism>
<protein>
    <recommendedName>
        <fullName evidence="3">DUF7144 domain-containing protein</fullName>
    </recommendedName>
</protein>